<feature type="region of interest" description="Disordered" evidence="1">
    <location>
        <begin position="160"/>
        <end position="183"/>
    </location>
</feature>
<dbReference type="PANTHER" id="PTHR15615:SF27">
    <property type="entry name" value="PHO85 CYCLIN CLG1"/>
    <property type="match status" value="1"/>
</dbReference>
<dbReference type="Proteomes" id="UP000245768">
    <property type="component" value="Unassembled WGS sequence"/>
</dbReference>
<evidence type="ECO:0000256" key="1">
    <source>
        <dbReference type="SAM" id="MobiDB-lite"/>
    </source>
</evidence>
<reference evidence="2 3" key="1">
    <citation type="journal article" date="2018" name="Mol. Biol. Evol.">
        <title>Broad Genomic Sampling Reveals a Smut Pathogenic Ancestry of the Fungal Clade Ustilaginomycotina.</title>
        <authorList>
            <person name="Kijpornyongpan T."/>
            <person name="Mondo S.J."/>
            <person name="Barry K."/>
            <person name="Sandor L."/>
            <person name="Lee J."/>
            <person name="Lipzen A."/>
            <person name="Pangilinan J."/>
            <person name="LaButti K."/>
            <person name="Hainaut M."/>
            <person name="Henrissat B."/>
            <person name="Grigoriev I.V."/>
            <person name="Spatafora J.W."/>
            <person name="Aime M.C."/>
        </authorList>
    </citation>
    <scope>NUCLEOTIDE SEQUENCE [LARGE SCALE GENOMIC DNA]</scope>
    <source>
        <strain evidence="2 3">MCA 4198</strain>
    </source>
</reference>
<dbReference type="EMBL" id="KZ819635">
    <property type="protein sequence ID" value="PWN91203.1"/>
    <property type="molecule type" value="Genomic_DNA"/>
</dbReference>
<organism evidence="2 3">
    <name type="scientific">Acaromyces ingoldii</name>
    <dbReference type="NCBI Taxonomy" id="215250"/>
    <lineage>
        <taxon>Eukaryota</taxon>
        <taxon>Fungi</taxon>
        <taxon>Dikarya</taxon>
        <taxon>Basidiomycota</taxon>
        <taxon>Ustilaginomycotina</taxon>
        <taxon>Exobasidiomycetes</taxon>
        <taxon>Exobasidiales</taxon>
        <taxon>Cryptobasidiaceae</taxon>
        <taxon>Acaromyces</taxon>
    </lineage>
</organism>
<name>A0A316YT57_9BASI</name>
<feature type="compositionally biased region" description="Low complexity" evidence="1">
    <location>
        <begin position="575"/>
        <end position="586"/>
    </location>
</feature>
<dbReference type="InterPro" id="IPR013922">
    <property type="entry name" value="Cyclin_PHO80-like"/>
</dbReference>
<feature type="compositionally biased region" description="Polar residues" evidence="1">
    <location>
        <begin position="1019"/>
        <end position="1041"/>
    </location>
</feature>
<evidence type="ECO:0008006" key="4">
    <source>
        <dbReference type="Google" id="ProtNLM"/>
    </source>
</evidence>
<feature type="compositionally biased region" description="Low complexity" evidence="1">
    <location>
        <begin position="702"/>
        <end position="713"/>
    </location>
</feature>
<dbReference type="GeneID" id="37047524"/>
<accession>A0A316YT57</accession>
<gene>
    <name evidence="2" type="ORF">FA10DRAFT_61698</name>
</gene>
<dbReference type="PANTHER" id="PTHR15615">
    <property type="match status" value="1"/>
</dbReference>
<dbReference type="GO" id="GO:0016538">
    <property type="term" value="F:cyclin-dependent protein serine/threonine kinase regulator activity"/>
    <property type="evidence" value="ECO:0007669"/>
    <property type="project" value="TreeGrafter"/>
</dbReference>
<dbReference type="OrthoDB" id="244495at2759"/>
<dbReference type="Pfam" id="PF08613">
    <property type="entry name" value="Cyclin"/>
    <property type="match status" value="1"/>
</dbReference>
<feature type="region of interest" description="Disordered" evidence="1">
    <location>
        <begin position="493"/>
        <end position="614"/>
    </location>
</feature>
<feature type="region of interest" description="Disordered" evidence="1">
    <location>
        <begin position="930"/>
        <end position="950"/>
    </location>
</feature>
<dbReference type="GO" id="GO:0005634">
    <property type="term" value="C:nucleus"/>
    <property type="evidence" value="ECO:0007669"/>
    <property type="project" value="TreeGrafter"/>
</dbReference>
<feature type="region of interest" description="Disordered" evidence="1">
    <location>
        <begin position="626"/>
        <end position="648"/>
    </location>
</feature>
<dbReference type="GO" id="GO:0019901">
    <property type="term" value="F:protein kinase binding"/>
    <property type="evidence" value="ECO:0007669"/>
    <property type="project" value="InterPro"/>
</dbReference>
<dbReference type="Gene3D" id="1.10.472.10">
    <property type="entry name" value="Cyclin-like"/>
    <property type="match status" value="1"/>
</dbReference>
<feature type="region of interest" description="Disordered" evidence="1">
    <location>
        <begin position="684"/>
        <end position="725"/>
    </location>
</feature>
<dbReference type="RefSeq" id="XP_025378401.1">
    <property type="nucleotide sequence ID" value="XM_025525608.1"/>
</dbReference>
<dbReference type="InParanoid" id="A0A316YT57"/>
<feature type="region of interest" description="Disordered" evidence="1">
    <location>
        <begin position="1007"/>
        <end position="1056"/>
    </location>
</feature>
<feature type="region of interest" description="Disordered" evidence="1">
    <location>
        <begin position="431"/>
        <end position="453"/>
    </location>
</feature>
<feature type="compositionally biased region" description="Low complexity" evidence="1">
    <location>
        <begin position="493"/>
        <end position="513"/>
    </location>
</feature>
<feature type="compositionally biased region" description="Low complexity" evidence="1">
    <location>
        <begin position="626"/>
        <end position="644"/>
    </location>
</feature>
<protein>
    <recommendedName>
        <fullName evidence="4">Cyclin N-terminal domain-containing protein</fullName>
    </recommendedName>
</protein>
<evidence type="ECO:0000313" key="2">
    <source>
        <dbReference type="EMBL" id="PWN91203.1"/>
    </source>
</evidence>
<evidence type="ECO:0000313" key="3">
    <source>
        <dbReference type="Proteomes" id="UP000245768"/>
    </source>
</evidence>
<dbReference type="STRING" id="215250.A0A316YT57"/>
<keyword evidence="3" id="KW-1185">Reference proteome</keyword>
<proteinExistence type="predicted"/>
<sequence>MAGYQQEARFDAPFPNQQHHPHYPVQQPLVAHAPPPPMRDAAYDAVDGGEYYSTQGGGYYAPPQAPRLTAAAARASTMAAMYYNPSLHPQHGMMPTDQGAPWGPPYLRQGYPHPQQHQQLEHQLLLHHQLSKLQGPQAQAQAPKSTSSAFGQGYEAAAAAYGQQQHQPRVGHHHHQQQQQLLQHRPQTNLGWEPAHPWSAAQSRMSSSHVTPTGYAQHVPNAGDSYFNQASAPAPYPAASAPIHVAGHAVAPHSAAQIQLPHPVPTSAAWAPEPHAVHQGHLEPQQQVWAGHLDAHPHHHQQQQLQQTHPANLGGGVGGDEWMAQGQPRTNGYKTGSGYVETIPSDGSWANAQHAAVAAARADVDDRWRMSQMQQEQPPAMMHQPYFNQLPEQGFAEYQQQQPGMYQQPNGHTTAPQPVQDAAVAPVPGTDAAVIKPPTENNGGPAPPSPATLDKSAVPISGIGAEIVWLACAALLEPELLLHCLEPGTGGTRYPTTASSSTSPYHSTPATSPMGSHRPGKSMDWSSSAVHTPSPLNPQEHIRKEGDVSSERHGYARAQKHFRTGIDGAMDGTMSSEDSSASSSEPGTPPSSFPGDASRVARVAHNKQQQQQRDVHGLGLDLAVSSPLQRQLSPSSTSSNGRSSRGIDHSREAITSVLKLISPDWKWSVNDDVLPSLAQSLREGARRSSAGDILPMARPTFSSMRRSNSNTTSPTGGNDSRDTYGAALPGTEVSPAFRRFAHQVLAQTLVSPTAFMLSLMYALRAVFLAVNVSDEGALSVDAEALEIFAKPHSAAPFKIFTLGLMIANKHLDDNTFLNKTWNEVTGIPLAELNRMERWYLEKSGYEVTVPEEPWVEFLELMRSRTERKISSTKETRRIRVHTSSKTASEKSPSYGAPLSVSSVDEETCKRLLMSIEESLAVLGRVTPFELNGKGSSLGNRSPDESPISTMENDVAWNSPAQQQDQHEDSRTDVGRMRRPQTALHLHQHCHSAPAAALDLVEGEDIFDEEDGPYRPQPRPTSTVARKSTDQHASLSRWNSDLSRAASRPGQHCHSMSNTAVNAKFDAPLAPSILLDLLNRGQQHAHAAS</sequence>
<feature type="region of interest" description="Disordered" evidence="1">
    <location>
        <begin position="869"/>
        <end position="899"/>
    </location>
</feature>
<dbReference type="GO" id="GO:0000307">
    <property type="term" value="C:cyclin-dependent protein kinase holoenzyme complex"/>
    <property type="evidence" value="ECO:0007669"/>
    <property type="project" value="TreeGrafter"/>
</dbReference>
<dbReference type="AlphaFoldDB" id="A0A316YT57"/>
<feature type="compositionally biased region" description="Basic and acidic residues" evidence="1">
    <location>
        <begin position="540"/>
        <end position="554"/>
    </location>
</feature>
<dbReference type="CDD" id="cd20557">
    <property type="entry name" value="CYCLIN_ScPCL1-like"/>
    <property type="match status" value="1"/>
</dbReference>